<dbReference type="Proteomes" id="UP000054166">
    <property type="component" value="Unassembled WGS sequence"/>
</dbReference>
<proteinExistence type="predicted"/>
<sequence>MATHADKTNRRLLSPFPTMIQMSQLRTFKGQHLKLAEAQRRQFGLSHTGLLAQQPTRKSQSGNGHASTVQNIGVLPAQRDARSTRTRL</sequence>
<keyword evidence="3" id="KW-1185">Reference proteome</keyword>
<reference evidence="3" key="2">
    <citation type="submission" date="2015-01" db="EMBL/GenBank/DDBJ databases">
        <title>Evolutionary Origins and Diversification of the Mycorrhizal Mutualists.</title>
        <authorList>
            <consortium name="DOE Joint Genome Institute"/>
            <consortium name="Mycorrhizal Genomics Consortium"/>
            <person name="Kohler A."/>
            <person name="Kuo A."/>
            <person name="Nagy L.G."/>
            <person name="Floudas D."/>
            <person name="Copeland A."/>
            <person name="Barry K.W."/>
            <person name="Cichocki N."/>
            <person name="Veneault-Fourrey C."/>
            <person name="LaButti K."/>
            <person name="Lindquist E.A."/>
            <person name="Lipzen A."/>
            <person name="Lundell T."/>
            <person name="Morin E."/>
            <person name="Murat C."/>
            <person name="Riley R."/>
            <person name="Ohm R."/>
            <person name="Sun H."/>
            <person name="Tunlid A."/>
            <person name="Henrissat B."/>
            <person name="Grigoriev I.V."/>
            <person name="Hibbett D.S."/>
            <person name="Martin F."/>
        </authorList>
    </citation>
    <scope>NUCLEOTIDE SEQUENCE [LARGE SCALE GENOMIC DNA]</scope>
    <source>
        <strain evidence="3">F 1598</strain>
    </source>
</reference>
<feature type="compositionally biased region" description="Polar residues" evidence="1">
    <location>
        <begin position="53"/>
        <end position="71"/>
    </location>
</feature>
<dbReference type="InParanoid" id="A0A0C3F0F4"/>
<feature type="region of interest" description="Disordered" evidence="1">
    <location>
        <begin position="53"/>
        <end position="88"/>
    </location>
</feature>
<protein>
    <submittedName>
        <fullName evidence="2">Uncharacterized protein</fullName>
    </submittedName>
</protein>
<evidence type="ECO:0000256" key="1">
    <source>
        <dbReference type="SAM" id="MobiDB-lite"/>
    </source>
</evidence>
<dbReference type="HOGENOM" id="CLU_2469910_0_0_1"/>
<accession>A0A0C3F0F4</accession>
<evidence type="ECO:0000313" key="2">
    <source>
        <dbReference type="EMBL" id="KIM73619.1"/>
    </source>
</evidence>
<feature type="compositionally biased region" description="Basic and acidic residues" evidence="1">
    <location>
        <begin position="79"/>
        <end position="88"/>
    </location>
</feature>
<gene>
    <name evidence="2" type="ORF">PILCRDRAFT_829014</name>
</gene>
<name>A0A0C3F0F4_PILCF</name>
<reference evidence="2 3" key="1">
    <citation type="submission" date="2014-04" db="EMBL/GenBank/DDBJ databases">
        <authorList>
            <consortium name="DOE Joint Genome Institute"/>
            <person name="Kuo A."/>
            <person name="Tarkka M."/>
            <person name="Buscot F."/>
            <person name="Kohler A."/>
            <person name="Nagy L.G."/>
            <person name="Floudas D."/>
            <person name="Copeland A."/>
            <person name="Barry K.W."/>
            <person name="Cichocki N."/>
            <person name="Veneault-Fourrey C."/>
            <person name="LaButti K."/>
            <person name="Lindquist E.A."/>
            <person name="Lipzen A."/>
            <person name="Lundell T."/>
            <person name="Morin E."/>
            <person name="Murat C."/>
            <person name="Sun H."/>
            <person name="Tunlid A."/>
            <person name="Henrissat B."/>
            <person name="Grigoriev I.V."/>
            <person name="Hibbett D.S."/>
            <person name="Martin F."/>
            <person name="Nordberg H.P."/>
            <person name="Cantor M.N."/>
            <person name="Hua S.X."/>
        </authorList>
    </citation>
    <scope>NUCLEOTIDE SEQUENCE [LARGE SCALE GENOMIC DNA]</scope>
    <source>
        <strain evidence="2 3">F 1598</strain>
    </source>
</reference>
<dbReference type="EMBL" id="KN833078">
    <property type="protein sequence ID" value="KIM73619.1"/>
    <property type="molecule type" value="Genomic_DNA"/>
</dbReference>
<organism evidence="2 3">
    <name type="scientific">Piloderma croceum (strain F 1598)</name>
    <dbReference type="NCBI Taxonomy" id="765440"/>
    <lineage>
        <taxon>Eukaryota</taxon>
        <taxon>Fungi</taxon>
        <taxon>Dikarya</taxon>
        <taxon>Basidiomycota</taxon>
        <taxon>Agaricomycotina</taxon>
        <taxon>Agaricomycetes</taxon>
        <taxon>Agaricomycetidae</taxon>
        <taxon>Atheliales</taxon>
        <taxon>Atheliaceae</taxon>
        <taxon>Piloderma</taxon>
    </lineage>
</organism>
<evidence type="ECO:0000313" key="3">
    <source>
        <dbReference type="Proteomes" id="UP000054166"/>
    </source>
</evidence>
<dbReference type="AlphaFoldDB" id="A0A0C3F0F4"/>